<dbReference type="AlphaFoldDB" id="Q5QL64"/>
<sequence>MHRCLKEQIIKRISDDKNNRVYIKIIKTINKRLFHLFFQQTKVSWFEQRFHFRAGLPGWPPSGLWPSGWSLEKPGAQPLGEAACDPEPSAVHGRAKQNQGVAQSTAAINNDVYCFIFLSDIKYWLIFDKKRQIGVAAPALPFPFGPGPRGGVMVGWQPERLSHCKPKRRSPRLPARSSLSHRPSRPKRLRVAGVPRNAAKRAFLLIDFTIFEINGGF</sequence>
<dbReference type="EMBL" id="AP006520">
    <property type="protein sequence ID" value="BAD74246.1"/>
    <property type="molecule type" value="Genomic_DNA"/>
</dbReference>
<evidence type="ECO:0000313" key="3">
    <source>
        <dbReference type="Proteomes" id="UP000001172"/>
    </source>
</evidence>
<name>Q5QL64_GEOKA</name>
<dbReference type="HOGENOM" id="CLU_1270794_0_0_9"/>
<evidence type="ECO:0000313" key="2">
    <source>
        <dbReference type="EMBL" id="BAD74246.1"/>
    </source>
</evidence>
<reference evidence="2 3" key="1">
    <citation type="journal article" date="2004" name="Nucleic Acids Res.">
        <title>Thermoadaptation trait revealed by the genome sequence of thermophilic Geobacillus kaustophilus.</title>
        <authorList>
            <person name="Takami H."/>
            <person name="Takaki Y."/>
            <person name="Chee G.J."/>
            <person name="Nishi S."/>
            <person name="Shimamura S."/>
            <person name="Suzuki H."/>
            <person name="Matsui S."/>
            <person name="Uchiyama I."/>
        </authorList>
    </citation>
    <scope>NUCLEOTIDE SEQUENCE [LARGE SCALE GENOMIC DNA]</scope>
    <source>
        <strain evidence="2 3">HTA426</strain>
        <plasmid evidence="3">Plasmid pHTA426</plasmid>
    </source>
</reference>
<dbReference type="Proteomes" id="UP000001172">
    <property type="component" value="Plasmid pHTA426"/>
</dbReference>
<evidence type="ECO:0000256" key="1">
    <source>
        <dbReference type="SAM" id="MobiDB-lite"/>
    </source>
</evidence>
<organism evidence="2 3">
    <name type="scientific">Geobacillus kaustophilus (strain HTA426)</name>
    <dbReference type="NCBI Taxonomy" id="235909"/>
    <lineage>
        <taxon>Bacteria</taxon>
        <taxon>Bacillati</taxon>
        <taxon>Bacillota</taxon>
        <taxon>Bacilli</taxon>
        <taxon>Bacillales</taxon>
        <taxon>Anoxybacillaceae</taxon>
        <taxon>Geobacillus</taxon>
        <taxon>Geobacillus thermoleovorans group</taxon>
    </lineage>
</organism>
<geneLocation type="plasmid" evidence="2 3">
    <name>pHTA426</name>
</geneLocation>
<protein>
    <submittedName>
        <fullName evidence="2">Uncharacterized protein</fullName>
    </submittedName>
</protein>
<keyword evidence="2" id="KW-0614">Plasmid</keyword>
<keyword evidence="3" id="KW-1185">Reference proteome</keyword>
<gene>
    <name evidence="2" type="ordered locus">GKP03</name>
</gene>
<accession>Q5QL64</accession>
<dbReference type="KEGG" id="gka:GKP03"/>
<feature type="region of interest" description="Disordered" evidence="1">
    <location>
        <begin position="163"/>
        <end position="191"/>
    </location>
</feature>
<feature type="compositionally biased region" description="Low complexity" evidence="1">
    <location>
        <begin position="172"/>
        <end position="181"/>
    </location>
</feature>
<proteinExistence type="predicted"/>